<evidence type="ECO:0000313" key="1">
    <source>
        <dbReference type="EnsemblPlants" id="Kaladp0577s0017.1.v1.1.CDS.1"/>
    </source>
</evidence>
<protein>
    <submittedName>
        <fullName evidence="1">Uncharacterized protein</fullName>
    </submittedName>
</protein>
<dbReference type="Gramene" id="Kaladp0577s0017.1.v1.1">
    <property type="protein sequence ID" value="Kaladp0577s0017.1.v1.1.CDS.1"/>
    <property type="gene ID" value="Kaladp0577s0017.v1.1"/>
</dbReference>
<keyword evidence="2" id="KW-1185">Reference proteome</keyword>
<name>A0A7N0VC51_KALFE</name>
<organism evidence="1 2">
    <name type="scientific">Kalanchoe fedtschenkoi</name>
    <name type="common">Lavender scallops</name>
    <name type="synonym">South American air plant</name>
    <dbReference type="NCBI Taxonomy" id="63787"/>
    <lineage>
        <taxon>Eukaryota</taxon>
        <taxon>Viridiplantae</taxon>
        <taxon>Streptophyta</taxon>
        <taxon>Embryophyta</taxon>
        <taxon>Tracheophyta</taxon>
        <taxon>Spermatophyta</taxon>
        <taxon>Magnoliopsida</taxon>
        <taxon>eudicotyledons</taxon>
        <taxon>Gunneridae</taxon>
        <taxon>Pentapetalae</taxon>
        <taxon>Saxifragales</taxon>
        <taxon>Crassulaceae</taxon>
        <taxon>Kalanchoe</taxon>
    </lineage>
</organism>
<dbReference type="Proteomes" id="UP000594263">
    <property type="component" value="Unplaced"/>
</dbReference>
<dbReference type="AlphaFoldDB" id="A0A7N0VC51"/>
<dbReference type="EnsemblPlants" id="Kaladp0577s0017.1.v1.1">
    <property type="protein sequence ID" value="Kaladp0577s0017.1.v1.1.CDS.1"/>
    <property type="gene ID" value="Kaladp0577s0017.v1.1"/>
</dbReference>
<reference evidence="1" key="1">
    <citation type="submission" date="2021-01" db="UniProtKB">
        <authorList>
            <consortium name="EnsemblPlants"/>
        </authorList>
    </citation>
    <scope>IDENTIFICATION</scope>
</reference>
<accession>A0A7N0VC51</accession>
<proteinExistence type="predicted"/>
<sequence>MKIEGLLTDNNLEDGHLPTSVLPELKQVTVKFAPGAHMPCNHHLQARRRSLGWF</sequence>
<evidence type="ECO:0000313" key="2">
    <source>
        <dbReference type="Proteomes" id="UP000594263"/>
    </source>
</evidence>